<dbReference type="EMBL" id="CM026432">
    <property type="protein sequence ID" value="KAG0556206.1"/>
    <property type="molecule type" value="Genomic_DNA"/>
</dbReference>
<keyword evidence="1" id="KW-0479">Metal-binding</keyword>
<evidence type="ECO:0000256" key="2">
    <source>
        <dbReference type="SAM" id="MobiDB-lite"/>
    </source>
</evidence>
<dbReference type="InterPro" id="IPR036163">
    <property type="entry name" value="HMA_dom_sf"/>
</dbReference>
<dbReference type="SUPFAM" id="SSF55008">
    <property type="entry name" value="HMA, heavy metal-associated domain"/>
    <property type="match status" value="1"/>
</dbReference>
<comment type="caution">
    <text evidence="4">The sequence shown here is derived from an EMBL/GenBank/DDBJ whole genome shotgun (WGS) entry which is preliminary data.</text>
</comment>
<keyword evidence="3" id="KW-0472">Membrane</keyword>
<dbReference type="GO" id="GO:0046872">
    <property type="term" value="F:metal ion binding"/>
    <property type="evidence" value="ECO:0007669"/>
    <property type="project" value="UniProtKB-KW"/>
</dbReference>
<reference evidence="4 5" key="1">
    <citation type="submission" date="2020-06" db="EMBL/GenBank/DDBJ databases">
        <title>WGS assembly of Ceratodon purpureus strain R40.</title>
        <authorList>
            <person name="Carey S.B."/>
            <person name="Jenkins J."/>
            <person name="Shu S."/>
            <person name="Lovell J.T."/>
            <person name="Sreedasyam A."/>
            <person name="Maumus F."/>
            <person name="Tiley G.P."/>
            <person name="Fernandez-Pozo N."/>
            <person name="Barry K."/>
            <person name="Chen C."/>
            <person name="Wang M."/>
            <person name="Lipzen A."/>
            <person name="Daum C."/>
            <person name="Saski C.A."/>
            <person name="Payton A.C."/>
            <person name="Mcbreen J.C."/>
            <person name="Conrad R.E."/>
            <person name="Kollar L.M."/>
            <person name="Olsson S."/>
            <person name="Huttunen S."/>
            <person name="Landis J.B."/>
            <person name="Wickett N.J."/>
            <person name="Johnson M.G."/>
            <person name="Rensing S.A."/>
            <person name="Grimwood J."/>
            <person name="Schmutz J."/>
            <person name="Mcdaniel S.F."/>
        </authorList>
    </citation>
    <scope>NUCLEOTIDE SEQUENCE [LARGE SCALE GENOMIC DNA]</scope>
    <source>
        <strain evidence="4 5">R40</strain>
    </source>
</reference>
<evidence type="ECO:0000256" key="3">
    <source>
        <dbReference type="SAM" id="Phobius"/>
    </source>
</evidence>
<keyword evidence="3" id="KW-1133">Transmembrane helix</keyword>
<evidence type="ECO:0000313" key="4">
    <source>
        <dbReference type="EMBL" id="KAG0556206.1"/>
    </source>
</evidence>
<dbReference type="AlphaFoldDB" id="A0A8T0GA19"/>
<name>A0A8T0GA19_CERPU</name>
<keyword evidence="3" id="KW-0812">Transmembrane</keyword>
<dbReference type="Gene3D" id="3.30.70.100">
    <property type="match status" value="1"/>
</dbReference>
<gene>
    <name evidence="4" type="ORF">KC19_11G034900</name>
</gene>
<proteinExistence type="predicted"/>
<keyword evidence="5" id="KW-1185">Reference proteome</keyword>
<feature type="compositionally biased region" description="Basic and acidic residues" evidence="2">
    <location>
        <begin position="111"/>
        <end position="125"/>
    </location>
</feature>
<sequence>MQYDYQQPVFAKDPKDIPEWLKGGHLWLRPVEFNKLPKHQLMVRMCCPKCEEKVVEEIWEAPGVFDVRASWMDKKVVVIAMPEPIVLDEDVVLRRARRIDRKAKFVALDPSERSKISHKPEEKPNPKLQGGTPPPPTEYRPRTEYRALRPPSQIPHEPPHQVDNTPFYFLLFIVMLVAMYIFRK</sequence>
<evidence type="ECO:0000313" key="5">
    <source>
        <dbReference type="Proteomes" id="UP000822688"/>
    </source>
</evidence>
<organism evidence="4 5">
    <name type="scientific">Ceratodon purpureus</name>
    <name type="common">Fire moss</name>
    <name type="synonym">Dicranum purpureum</name>
    <dbReference type="NCBI Taxonomy" id="3225"/>
    <lineage>
        <taxon>Eukaryota</taxon>
        <taxon>Viridiplantae</taxon>
        <taxon>Streptophyta</taxon>
        <taxon>Embryophyta</taxon>
        <taxon>Bryophyta</taxon>
        <taxon>Bryophytina</taxon>
        <taxon>Bryopsida</taxon>
        <taxon>Dicranidae</taxon>
        <taxon>Pseudoditrichales</taxon>
        <taxon>Ditrichaceae</taxon>
        <taxon>Ceratodon</taxon>
    </lineage>
</organism>
<accession>A0A8T0GA19</accession>
<dbReference type="PANTHER" id="PTHR22814">
    <property type="entry name" value="COPPER TRANSPORT PROTEIN ATOX1-RELATED"/>
    <property type="match status" value="1"/>
</dbReference>
<dbReference type="PANTHER" id="PTHR22814:SF336">
    <property type="entry name" value="HEAVY METAL-ASSOCIATED ISOPRENYLATED PLANT PROTEIN 23"/>
    <property type="match status" value="1"/>
</dbReference>
<dbReference type="Proteomes" id="UP000822688">
    <property type="component" value="Chromosome 11"/>
</dbReference>
<feature type="region of interest" description="Disordered" evidence="2">
    <location>
        <begin position="111"/>
        <end position="159"/>
    </location>
</feature>
<evidence type="ECO:0000256" key="1">
    <source>
        <dbReference type="ARBA" id="ARBA00022723"/>
    </source>
</evidence>
<feature type="transmembrane region" description="Helical" evidence="3">
    <location>
        <begin position="165"/>
        <end position="182"/>
    </location>
</feature>
<protein>
    <submittedName>
        <fullName evidence="4">Uncharacterized protein</fullName>
    </submittedName>
</protein>